<dbReference type="PROSITE" id="PS00893">
    <property type="entry name" value="NUDIX_BOX"/>
    <property type="match status" value="1"/>
</dbReference>
<protein>
    <submittedName>
        <fullName evidence="3">Predicted NTP pyrophosphohydrolase, NUDIX family</fullName>
    </submittedName>
</protein>
<organism evidence="3 4">
    <name type="scientific">Rathayibacter oskolensis</name>
    <dbReference type="NCBI Taxonomy" id="1891671"/>
    <lineage>
        <taxon>Bacteria</taxon>
        <taxon>Bacillati</taxon>
        <taxon>Actinomycetota</taxon>
        <taxon>Actinomycetes</taxon>
        <taxon>Micrococcales</taxon>
        <taxon>Microbacteriaceae</taxon>
        <taxon>Rathayibacter</taxon>
    </lineage>
</organism>
<dbReference type="InterPro" id="IPR020084">
    <property type="entry name" value="NUDIX_hydrolase_CS"/>
</dbReference>
<keyword evidence="1 3" id="KW-0378">Hydrolase</keyword>
<dbReference type="InterPro" id="IPR015797">
    <property type="entry name" value="NUDIX_hydrolase-like_dom_sf"/>
</dbReference>
<dbReference type="PROSITE" id="PS51462">
    <property type="entry name" value="NUDIX"/>
    <property type="match status" value="1"/>
</dbReference>
<dbReference type="PANTHER" id="PTHR21340">
    <property type="entry name" value="DIADENOSINE 5,5-P1,P4-TETRAPHOSPHATE PYROPHOSPHOHYDROLASE MUTT"/>
    <property type="match status" value="1"/>
</dbReference>
<evidence type="ECO:0000256" key="1">
    <source>
        <dbReference type="ARBA" id="ARBA00022801"/>
    </source>
</evidence>
<gene>
    <name evidence="3" type="ORF">SAMN06295885_1692</name>
</gene>
<dbReference type="Proteomes" id="UP000193711">
    <property type="component" value="Unassembled WGS sequence"/>
</dbReference>
<dbReference type="PANTHER" id="PTHR21340:SF7">
    <property type="entry name" value="NUDIX HYDROLASE DOMAIN-CONTAINING PROTEIN"/>
    <property type="match status" value="1"/>
</dbReference>
<proteinExistence type="predicted"/>
<name>A0A1X7NP01_9MICO</name>
<dbReference type="GO" id="GO:0004081">
    <property type="term" value="F:bis(5'-nucleosyl)-tetraphosphatase (asymmetrical) activity"/>
    <property type="evidence" value="ECO:0007669"/>
    <property type="project" value="TreeGrafter"/>
</dbReference>
<dbReference type="Pfam" id="PF00293">
    <property type="entry name" value="NUDIX"/>
    <property type="match status" value="1"/>
</dbReference>
<dbReference type="RefSeq" id="WP_244274802.1">
    <property type="nucleotide sequence ID" value="NZ_FXBM01000001.1"/>
</dbReference>
<dbReference type="EMBL" id="FXBM01000001">
    <property type="protein sequence ID" value="SMH39725.1"/>
    <property type="molecule type" value="Genomic_DNA"/>
</dbReference>
<sequence length="154" mass="16673">MTAATSAGILLHRRGPAGVEVFLGRMGGPFWVRRPRAWSIPKGLHTPEEPPLAAARREFEEEIGAPPPAVEYALLGTFRQSSGKLVTVFTGAGDERVAFVASNTFELEWPRGSGVVRAYPEIETARWLPLAEARDLIVAGQLPALDTLEQALAD</sequence>
<dbReference type="InterPro" id="IPR000086">
    <property type="entry name" value="NUDIX_hydrolase_dom"/>
</dbReference>
<evidence type="ECO:0000313" key="4">
    <source>
        <dbReference type="Proteomes" id="UP000193711"/>
    </source>
</evidence>
<dbReference type="AlphaFoldDB" id="A0A1X7NP01"/>
<dbReference type="CDD" id="cd04662">
    <property type="entry name" value="NUDIX_Hydrolase"/>
    <property type="match status" value="1"/>
</dbReference>
<dbReference type="InterPro" id="IPR051325">
    <property type="entry name" value="Nudix_hydrolase_domain"/>
</dbReference>
<evidence type="ECO:0000259" key="2">
    <source>
        <dbReference type="PROSITE" id="PS51462"/>
    </source>
</evidence>
<dbReference type="GO" id="GO:0006167">
    <property type="term" value="P:AMP biosynthetic process"/>
    <property type="evidence" value="ECO:0007669"/>
    <property type="project" value="TreeGrafter"/>
</dbReference>
<feature type="domain" description="Nudix hydrolase" evidence="2">
    <location>
        <begin position="12"/>
        <end position="150"/>
    </location>
</feature>
<dbReference type="SUPFAM" id="SSF55811">
    <property type="entry name" value="Nudix"/>
    <property type="match status" value="1"/>
</dbReference>
<dbReference type="Gene3D" id="3.90.79.10">
    <property type="entry name" value="Nucleoside Triphosphate Pyrophosphohydrolase"/>
    <property type="match status" value="1"/>
</dbReference>
<keyword evidence="4" id="KW-1185">Reference proteome</keyword>
<reference evidence="4" key="1">
    <citation type="submission" date="2017-04" db="EMBL/GenBank/DDBJ databases">
        <authorList>
            <person name="Varghese N."/>
            <person name="Submissions S."/>
        </authorList>
    </citation>
    <scope>NUCLEOTIDE SEQUENCE [LARGE SCALE GENOMIC DNA]</scope>
    <source>
        <strain evidence="4">VKM Ac-2121</strain>
    </source>
</reference>
<dbReference type="GO" id="GO:0006754">
    <property type="term" value="P:ATP biosynthetic process"/>
    <property type="evidence" value="ECO:0007669"/>
    <property type="project" value="TreeGrafter"/>
</dbReference>
<accession>A0A1X7NP01</accession>
<evidence type="ECO:0000313" key="3">
    <source>
        <dbReference type="EMBL" id="SMH39725.1"/>
    </source>
</evidence>